<accession>A0A1Y3AZN8</accession>
<gene>
    <name evidence="2" type="ORF">BLA29_008879</name>
</gene>
<feature type="compositionally biased region" description="Polar residues" evidence="1">
    <location>
        <begin position="1"/>
        <end position="13"/>
    </location>
</feature>
<proteinExistence type="predicted"/>
<name>A0A1Y3AZN8_EURMA</name>
<sequence length="62" mass="6662">MTDQFKFQRSSSYPPVGPPKPLRPGQSLPARLGQSDASNITGQFKLSRSASAAPLEYGTLKP</sequence>
<feature type="non-terminal residue" evidence="2">
    <location>
        <position position="62"/>
    </location>
</feature>
<protein>
    <submittedName>
        <fullName evidence="2">Uncharacterized protein</fullName>
    </submittedName>
</protein>
<dbReference type="AlphaFoldDB" id="A0A1Y3AZN8"/>
<feature type="region of interest" description="Disordered" evidence="1">
    <location>
        <begin position="1"/>
        <end position="35"/>
    </location>
</feature>
<organism evidence="2 3">
    <name type="scientific">Euroglyphus maynei</name>
    <name type="common">Mayne's house dust mite</name>
    <dbReference type="NCBI Taxonomy" id="6958"/>
    <lineage>
        <taxon>Eukaryota</taxon>
        <taxon>Metazoa</taxon>
        <taxon>Ecdysozoa</taxon>
        <taxon>Arthropoda</taxon>
        <taxon>Chelicerata</taxon>
        <taxon>Arachnida</taxon>
        <taxon>Acari</taxon>
        <taxon>Acariformes</taxon>
        <taxon>Sarcoptiformes</taxon>
        <taxon>Astigmata</taxon>
        <taxon>Psoroptidia</taxon>
        <taxon>Analgoidea</taxon>
        <taxon>Pyroglyphidae</taxon>
        <taxon>Pyroglyphinae</taxon>
        <taxon>Euroglyphus</taxon>
    </lineage>
</organism>
<comment type="caution">
    <text evidence="2">The sequence shown here is derived from an EMBL/GenBank/DDBJ whole genome shotgun (WGS) entry which is preliminary data.</text>
</comment>
<reference evidence="2 3" key="1">
    <citation type="submission" date="2017-03" db="EMBL/GenBank/DDBJ databases">
        <title>Genome Survey of Euroglyphus maynei.</title>
        <authorList>
            <person name="Arlian L.G."/>
            <person name="Morgan M.S."/>
            <person name="Rider S.D."/>
        </authorList>
    </citation>
    <scope>NUCLEOTIDE SEQUENCE [LARGE SCALE GENOMIC DNA]</scope>
    <source>
        <strain evidence="2">Arlian Lab</strain>
        <tissue evidence="2">Whole body</tissue>
    </source>
</reference>
<dbReference type="Proteomes" id="UP000194236">
    <property type="component" value="Unassembled WGS sequence"/>
</dbReference>
<evidence type="ECO:0000313" key="2">
    <source>
        <dbReference type="EMBL" id="OTF73093.1"/>
    </source>
</evidence>
<dbReference type="EMBL" id="MUJZ01053194">
    <property type="protein sequence ID" value="OTF73093.1"/>
    <property type="molecule type" value="Genomic_DNA"/>
</dbReference>
<evidence type="ECO:0000256" key="1">
    <source>
        <dbReference type="SAM" id="MobiDB-lite"/>
    </source>
</evidence>
<keyword evidence="3" id="KW-1185">Reference proteome</keyword>
<evidence type="ECO:0000313" key="3">
    <source>
        <dbReference type="Proteomes" id="UP000194236"/>
    </source>
</evidence>